<gene>
    <name evidence="2" type="ORF">F2Q68_00016618</name>
</gene>
<dbReference type="Proteomes" id="UP000712281">
    <property type="component" value="Unassembled WGS sequence"/>
</dbReference>
<dbReference type="EMBL" id="QGKW02001940">
    <property type="protein sequence ID" value="KAF2557496.1"/>
    <property type="molecule type" value="Genomic_DNA"/>
</dbReference>
<feature type="compositionally biased region" description="Basic residues" evidence="1">
    <location>
        <begin position="1"/>
        <end position="15"/>
    </location>
</feature>
<name>A0A8S9HM25_BRACR</name>
<dbReference type="AlphaFoldDB" id="A0A8S9HM25"/>
<accession>A0A8S9HM25</accession>
<evidence type="ECO:0000256" key="1">
    <source>
        <dbReference type="SAM" id="MobiDB-lite"/>
    </source>
</evidence>
<feature type="region of interest" description="Disordered" evidence="1">
    <location>
        <begin position="1"/>
        <end position="26"/>
    </location>
</feature>
<proteinExistence type="predicted"/>
<comment type="caution">
    <text evidence="2">The sequence shown here is derived from an EMBL/GenBank/DDBJ whole genome shotgun (WGS) entry which is preliminary data.</text>
</comment>
<evidence type="ECO:0000313" key="3">
    <source>
        <dbReference type="Proteomes" id="UP000712281"/>
    </source>
</evidence>
<evidence type="ECO:0000313" key="2">
    <source>
        <dbReference type="EMBL" id="KAF2557496.1"/>
    </source>
</evidence>
<organism evidence="2 3">
    <name type="scientific">Brassica cretica</name>
    <name type="common">Mustard</name>
    <dbReference type="NCBI Taxonomy" id="69181"/>
    <lineage>
        <taxon>Eukaryota</taxon>
        <taxon>Viridiplantae</taxon>
        <taxon>Streptophyta</taxon>
        <taxon>Embryophyta</taxon>
        <taxon>Tracheophyta</taxon>
        <taxon>Spermatophyta</taxon>
        <taxon>Magnoliopsida</taxon>
        <taxon>eudicotyledons</taxon>
        <taxon>Gunneridae</taxon>
        <taxon>Pentapetalae</taxon>
        <taxon>rosids</taxon>
        <taxon>malvids</taxon>
        <taxon>Brassicales</taxon>
        <taxon>Brassicaceae</taxon>
        <taxon>Brassiceae</taxon>
        <taxon>Brassica</taxon>
    </lineage>
</organism>
<reference evidence="2" key="1">
    <citation type="submission" date="2019-12" db="EMBL/GenBank/DDBJ databases">
        <title>Genome sequencing and annotation of Brassica cretica.</title>
        <authorList>
            <person name="Studholme D.J."/>
            <person name="Sarris P.F."/>
        </authorList>
    </citation>
    <scope>NUCLEOTIDE SEQUENCE</scope>
    <source>
        <strain evidence="2">PFS-001/15</strain>
        <tissue evidence="2">Leaf</tissue>
    </source>
</reference>
<sequence length="221" mass="24583">MFLSLRRSRSRRPHLNRSPDEPARSHKSCVIHARAVHAPLSSSASPCSAVAVETDFCMPDCMEVKPTLVDRLNCSLGVSINRLQAVPEHYFELCYVFGFAMFGSTDFGVASHTSMSDSHVAHPSLFPFLGSQPDVQQLGNVSVYQIANEFISFFCHCSEVIQEWIRDVFAATHVQAVVPRVLLREIMCSLHCVDIGVTLGFVCQFWALLIVSEMCQFGQLA</sequence>
<protein>
    <submittedName>
        <fullName evidence="2">Uncharacterized protein</fullName>
    </submittedName>
</protein>